<evidence type="ECO:0000256" key="3">
    <source>
        <dbReference type="SAM" id="Phobius"/>
    </source>
</evidence>
<keyword evidence="3" id="KW-1133">Transmembrane helix</keyword>
<feature type="domain" description="Penicillin-binding protein dimerisation" evidence="5">
    <location>
        <begin position="56"/>
        <end position="205"/>
    </location>
</feature>
<evidence type="ECO:0000259" key="5">
    <source>
        <dbReference type="Pfam" id="PF03717"/>
    </source>
</evidence>
<dbReference type="SUPFAM" id="SSF56519">
    <property type="entry name" value="Penicillin binding protein dimerisation domain"/>
    <property type="match status" value="1"/>
</dbReference>
<proteinExistence type="predicted"/>
<dbReference type="GO" id="GO:0071555">
    <property type="term" value="P:cell wall organization"/>
    <property type="evidence" value="ECO:0007669"/>
    <property type="project" value="TreeGrafter"/>
</dbReference>
<dbReference type="InterPro" id="IPR050515">
    <property type="entry name" value="Beta-lactam/transpept"/>
</dbReference>
<dbReference type="Gene3D" id="3.30.450.330">
    <property type="match status" value="1"/>
</dbReference>
<evidence type="ECO:0000256" key="1">
    <source>
        <dbReference type="ARBA" id="ARBA00004370"/>
    </source>
</evidence>
<feature type="domain" description="Penicillin-binding protein transpeptidase" evidence="4">
    <location>
        <begin position="252"/>
        <end position="558"/>
    </location>
</feature>
<dbReference type="Proteomes" id="UP000030661">
    <property type="component" value="Unassembled WGS sequence"/>
</dbReference>
<dbReference type="HOGENOM" id="CLU_009289_6_0_0"/>
<accession>A0A081BU02</accession>
<gene>
    <name evidence="6" type="ORF">U27_02766</name>
</gene>
<evidence type="ECO:0000259" key="4">
    <source>
        <dbReference type="Pfam" id="PF00905"/>
    </source>
</evidence>
<dbReference type="SUPFAM" id="SSF56601">
    <property type="entry name" value="beta-lactamase/transpeptidase-like"/>
    <property type="match status" value="1"/>
</dbReference>
<name>A0A081BU02_VECG1</name>
<evidence type="ECO:0000313" key="7">
    <source>
        <dbReference type="Proteomes" id="UP000030661"/>
    </source>
</evidence>
<feature type="transmembrane region" description="Helical" evidence="3">
    <location>
        <begin position="12"/>
        <end position="31"/>
    </location>
</feature>
<dbReference type="Gene3D" id="3.90.1310.10">
    <property type="entry name" value="Penicillin-binding protein 2a (Domain 2)"/>
    <property type="match status" value="1"/>
</dbReference>
<protein>
    <submittedName>
        <fullName evidence="6">Division-specific transpeptidase, penicillin-binding protein</fullName>
    </submittedName>
</protein>
<keyword evidence="7" id="KW-1185">Reference proteome</keyword>
<sequence length="587" mass="66262">MAATKKIRIRVYVVFLGVILLLGAVSVRLFHLQVLEHSRYIKLAWDQSQGNLLTLPVRGKIFDRNMNPLAESLDTKSVVMRTASFDPKSESLQRVSNVLDISLEKLETQLPTSTQFTYLKRKLSPEELATTQALWAEAAIQSSGIFLIPDTKRFYPQRCLASHILGFTGFDEQGYDNHGLEGLEFYYDHYLRGQAERLQVPMDAKRNSLNSWALELKNAGYNLILTIDKNIQYMVERELENTFRNERARHAIVIVMDPHTGEILAMANHPDYDPNDFAKYPPEYYRNRAVAWDYEPGSTFKIIQTAAAFEEGILSPSDRYDNHNGFLDGSLHTSEEWQALKFLSVEDILVQSSNLGAMKISEQLGIQRFYEYMKRFGFGELTGIDLPGELSGTLREPKDWSSISLQSLSIGQEISVTPLQMARAFAVIANGGMLYTPYVVREIQQKDGTPVLQVEPTKVRRVISRRTAEMLRNILTHVVEQGTGKRAAVNGYRVAGKTGTAQKFNRAMGNYSSTSLVTSFIGFAPADYPQVVIAAIIDEPALNEWGGTVAAPLFKRITERILPYLDISPEQQRPELVAWMGDRIDSK</sequence>
<comment type="subcellular location">
    <subcellularLocation>
        <location evidence="1">Membrane</location>
    </subcellularLocation>
</comment>
<organism evidence="6">
    <name type="scientific">Vecturithrix granuli</name>
    <dbReference type="NCBI Taxonomy" id="1499967"/>
    <lineage>
        <taxon>Bacteria</taxon>
        <taxon>Candidatus Moduliflexota</taxon>
        <taxon>Candidatus Vecturitrichia</taxon>
        <taxon>Candidatus Vecturitrichales</taxon>
        <taxon>Candidatus Vecturitrichaceae</taxon>
        <taxon>Candidatus Vecturithrix</taxon>
    </lineage>
</organism>
<dbReference type="eggNOG" id="COG0768">
    <property type="taxonomic scope" value="Bacteria"/>
</dbReference>
<dbReference type="EMBL" id="DF820464">
    <property type="protein sequence ID" value="GAK55807.1"/>
    <property type="molecule type" value="Genomic_DNA"/>
</dbReference>
<dbReference type="Gene3D" id="3.40.710.10">
    <property type="entry name" value="DD-peptidase/beta-lactamase superfamily"/>
    <property type="match status" value="1"/>
</dbReference>
<dbReference type="InterPro" id="IPR001460">
    <property type="entry name" value="PCN-bd_Tpept"/>
</dbReference>
<evidence type="ECO:0000313" key="6">
    <source>
        <dbReference type="EMBL" id="GAK55807.1"/>
    </source>
</evidence>
<dbReference type="Pfam" id="PF00905">
    <property type="entry name" value="Transpeptidase"/>
    <property type="match status" value="1"/>
</dbReference>
<reference evidence="6" key="1">
    <citation type="journal article" date="2015" name="PeerJ">
        <title>First genomic representation of candidate bacterial phylum KSB3 points to enhanced environmental sensing as a trigger of wastewater bulking.</title>
        <authorList>
            <person name="Sekiguchi Y."/>
            <person name="Ohashi A."/>
            <person name="Parks D.H."/>
            <person name="Yamauchi T."/>
            <person name="Tyson G.W."/>
            <person name="Hugenholtz P."/>
        </authorList>
    </citation>
    <scope>NUCLEOTIDE SEQUENCE [LARGE SCALE GENOMIC DNA]</scope>
</reference>
<keyword evidence="3" id="KW-0812">Transmembrane</keyword>
<dbReference type="STRING" id="1499967.U27_02766"/>
<keyword evidence="2 3" id="KW-0472">Membrane</keyword>
<dbReference type="AlphaFoldDB" id="A0A081BU02"/>
<dbReference type="InterPro" id="IPR012338">
    <property type="entry name" value="Beta-lactam/transpept-like"/>
</dbReference>
<dbReference type="InterPro" id="IPR005311">
    <property type="entry name" value="PBP_dimer"/>
</dbReference>
<dbReference type="PANTHER" id="PTHR30627">
    <property type="entry name" value="PEPTIDOGLYCAN D,D-TRANSPEPTIDASE"/>
    <property type="match status" value="1"/>
</dbReference>
<evidence type="ECO:0000256" key="2">
    <source>
        <dbReference type="ARBA" id="ARBA00023136"/>
    </source>
</evidence>
<dbReference type="PANTHER" id="PTHR30627:SF1">
    <property type="entry name" value="PEPTIDOGLYCAN D,D-TRANSPEPTIDASE FTSI"/>
    <property type="match status" value="1"/>
</dbReference>
<dbReference type="Pfam" id="PF03717">
    <property type="entry name" value="PBP_dimer"/>
    <property type="match status" value="1"/>
</dbReference>
<dbReference type="InterPro" id="IPR036138">
    <property type="entry name" value="PBP_dimer_sf"/>
</dbReference>
<dbReference type="GO" id="GO:0008658">
    <property type="term" value="F:penicillin binding"/>
    <property type="evidence" value="ECO:0007669"/>
    <property type="project" value="InterPro"/>
</dbReference>
<dbReference type="GO" id="GO:0005886">
    <property type="term" value="C:plasma membrane"/>
    <property type="evidence" value="ECO:0007669"/>
    <property type="project" value="TreeGrafter"/>
</dbReference>